<sequence length="37" mass="4113">METAPWGMGDVEGALPAYRQSKYVTPVFRPTTALELE</sequence>
<comment type="caution">
    <text evidence="1">The sequence shown here is derived from an EMBL/GenBank/DDBJ whole genome shotgun (WGS) entry which is preliminary data.</text>
</comment>
<accession>A0A6A3XDF9</accession>
<proteinExistence type="predicted"/>
<name>A0A6A3XDF9_9STRA</name>
<evidence type="ECO:0000313" key="2">
    <source>
        <dbReference type="Proteomes" id="UP000433483"/>
    </source>
</evidence>
<dbReference type="AlphaFoldDB" id="A0A6A3XDF9"/>
<keyword evidence="2" id="KW-1185">Reference proteome</keyword>
<organism evidence="1 2">
    <name type="scientific">Phytophthora fragariae</name>
    <dbReference type="NCBI Taxonomy" id="53985"/>
    <lineage>
        <taxon>Eukaryota</taxon>
        <taxon>Sar</taxon>
        <taxon>Stramenopiles</taxon>
        <taxon>Oomycota</taxon>
        <taxon>Peronosporomycetes</taxon>
        <taxon>Peronosporales</taxon>
        <taxon>Peronosporaceae</taxon>
        <taxon>Phytophthora</taxon>
    </lineage>
</organism>
<evidence type="ECO:0000313" key="1">
    <source>
        <dbReference type="EMBL" id="KAE9200687.1"/>
    </source>
</evidence>
<dbReference type="Proteomes" id="UP000433483">
    <property type="component" value="Unassembled WGS sequence"/>
</dbReference>
<reference evidence="1 2" key="1">
    <citation type="submission" date="2018-08" db="EMBL/GenBank/DDBJ databases">
        <title>Genomic investigation of the strawberry pathogen Phytophthora fragariae indicates pathogenicity is determined by transcriptional variation in three key races.</title>
        <authorList>
            <person name="Adams T.M."/>
            <person name="Armitage A.D."/>
            <person name="Sobczyk M.K."/>
            <person name="Bates H.J."/>
            <person name="Dunwell J.M."/>
            <person name="Nellist C.F."/>
            <person name="Harrison R.J."/>
        </authorList>
    </citation>
    <scope>NUCLEOTIDE SEQUENCE [LARGE SCALE GENOMIC DNA]</scope>
    <source>
        <strain evidence="1 2">NOV-27</strain>
    </source>
</reference>
<gene>
    <name evidence="1" type="ORF">PF005_g15251</name>
</gene>
<dbReference type="EMBL" id="QXGB01000938">
    <property type="protein sequence ID" value="KAE9200687.1"/>
    <property type="molecule type" value="Genomic_DNA"/>
</dbReference>
<protein>
    <submittedName>
        <fullName evidence="1">Uncharacterized protein</fullName>
    </submittedName>
</protein>